<reference evidence="1 2" key="1">
    <citation type="submission" date="2019-02" db="EMBL/GenBank/DDBJ databases">
        <title>Deep-cultivation of Planctomycetes and their phenomic and genomic characterization uncovers novel biology.</title>
        <authorList>
            <person name="Wiegand S."/>
            <person name="Jogler M."/>
            <person name="Boedeker C."/>
            <person name="Pinto D."/>
            <person name="Vollmers J."/>
            <person name="Rivas-Marin E."/>
            <person name="Kohn T."/>
            <person name="Peeters S.H."/>
            <person name="Heuer A."/>
            <person name="Rast P."/>
            <person name="Oberbeckmann S."/>
            <person name="Bunk B."/>
            <person name="Jeske O."/>
            <person name="Meyerdierks A."/>
            <person name="Storesund J.E."/>
            <person name="Kallscheuer N."/>
            <person name="Luecker S."/>
            <person name="Lage O.M."/>
            <person name="Pohl T."/>
            <person name="Merkel B.J."/>
            <person name="Hornburger P."/>
            <person name="Mueller R.-W."/>
            <person name="Bruemmer F."/>
            <person name="Labrenz M."/>
            <person name="Spormann A.M."/>
            <person name="Op den Camp H."/>
            <person name="Overmann J."/>
            <person name="Amann R."/>
            <person name="Jetten M.S.M."/>
            <person name="Mascher T."/>
            <person name="Medema M.H."/>
            <person name="Devos D.P."/>
            <person name="Kaster A.-K."/>
            <person name="Ovreas L."/>
            <person name="Rohde M."/>
            <person name="Galperin M.Y."/>
            <person name="Jogler C."/>
        </authorList>
    </citation>
    <scope>NUCLEOTIDE SEQUENCE [LARGE SCALE GENOMIC DNA]</scope>
    <source>
        <strain evidence="1 2">Mal48</strain>
    </source>
</reference>
<evidence type="ECO:0000313" key="2">
    <source>
        <dbReference type="Proteomes" id="UP000315724"/>
    </source>
</evidence>
<organism evidence="1 2">
    <name type="scientific">Thalassoglobus polymorphus</name>
    <dbReference type="NCBI Taxonomy" id="2527994"/>
    <lineage>
        <taxon>Bacteria</taxon>
        <taxon>Pseudomonadati</taxon>
        <taxon>Planctomycetota</taxon>
        <taxon>Planctomycetia</taxon>
        <taxon>Planctomycetales</taxon>
        <taxon>Planctomycetaceae</taxon>
        <taxon>Thalassoglobus</taxon>
    </lineage>
</organism>
<dbReference type="KEGG" id="tpol:Mal48_24380"/>
<gene>
    <name evidence="1" type="ORF">Mal48_24380</name>
</gene>
<sequence>MAKRKSSKPSAGQRVRVNEGVCMPEYPDVIIESWTGMVLETQGRGATSKVILEWDDAALEAMPASYREQCESQNMLYTMACLPMSDVSIDD</sequence>
<name>A0A517QNK2_9PLAN</name>
<dbReference type="AlphaFoldDB" id="A0A517QNK2"/>
<accession>A0A517QNK2</accession>
<keyword evidence="2" id="KW-1185">Reference proteome</keyword>
<proteinExistence type="predicted"/>
<dbReference type="EMBL" id="CP036267">
    <property type="protein sequence ID" value="QDT33185.1"/>
    <property type="molecule type" value="Genomic_DNA"/>
</dbReference>
<dbReference type="OrthoDB" id="286595at2"/>
<dbReference type="Proteomes" id="UP000315724">
    <property type="component" value="Chromosome"/>
</dbReference>
<protein>
    <submittedName>
        <fullName evidence="1">Uncharacterized protein</fullName>
    </submittedName>
</protein>
<evidence type="ECO:0000313" key="1">
    <source>
        <dbReference type="EMBL" id="QDT33185.1"/>
    </source>
</evidence>
<dbReference type="RefSeq" id="WP_145199093.1">
    <property type="nucleotide sequence ID" value="NZ_CP036267.1"/>
</dbReference>